<organism evidence="1 2">
    <name type="scientific">Vararia minispora EC-137</name>
    <dbReference type="NCBI Taxonomy" id="1314806"/>
    <lineage>
        <taxon>Eukaryota</taxon>
        <taxon>Fungi</taxon>
        <taxon>Dikarya</taxon>
        <taxon>Basidiomycota</taxon>
        <taxon>Agaricomycotina</taxon>
        <taxon>Agaricomycetes</taxon>
        <taxon>Russulales</taxon>
        <taxon>Lachnocladiaceae</taxon>
        <taxon>Vararia</taxon>
    </lineage>
</organism>
<proteinExistence type="predicted"/>
<keyword evidence="1" id="KW-0378">Hydrolase</keyword>
<gene>
    <name evidence="1" type="ORF">K488DRAFT_49082</name>
</gene>
<accession>A0ACB8QN71</accession>
<sequence length="928" mass="103852">PAPTGSGKTVLFELAMIRAFSSKQQTASGGCKCIYIAPTKALCSERSRDWRTKFEPLGFRCCEMTGDTLSFGKDAWGDAWDAHIMYGEKWDSLTRSWRDHGKILCQVRLFLIDEVHILNELRGSALEVIVSRMKTRATDLRFVAISATVPDISDVASWIGGGNAGESLAQVFKFDDSFRPCKLARFVYGFSRRSDTNEFQFSKMLDSRLFQLLQQHSANKPILIFVATRNGTYHLVVLTCLGVFDTAERLRDDYSKAVESSRTLPWTSPRTIPLILLAIFICIGLVGVGIGAHHAGLSPDDKRAIEELFLNKTLRVVVATSTLAVGVNLPAHIVVIKGVKSYQGGSGWQEYSDLDLLQMMGRAGRPQFDDEGVSIIMCESELTQKYETFTQGRTTLESSLHVNLAEHINSEIGLGTILDMSSARKWLGHSFLYRRIPKNIQRYLEGCESTKTWEERLDVTLERCISELKNAELVKDAEDKGGLCSTEYGDIMSRFYIRQATMALILGLPERASLRDISKYLCVYRLLAPQFPNRISEFKLRQSPRSDASLFAANILQAYKALAEHPEIRYPTKKVEKTSDKLFAALAGISFKEVKIPDSQPAVEVAMVFRQLPRLARAIVEVAMVKRNGFQVKNGLEVMRVFHARAWEDRPSVLGQLQLVGERTCVSYDLHSAASLDEARTELILGSHSIIASRKPGAGFMILKHLAELPRYRLDVQQLSVTCSRGKGPVIVQLRIACGLLGGDNYRSKVKTGRYDNSFVLTLTSDHHFIDFRRLPTKALKEMRDFTIKAKLVKPSQAICVYLSSETIAGVMENVTFKPSVARSEFPVPDTRPHSSLERDLSGVLGDPAFWDPDLDDTTSDEFPVKDLPQLDNGMFDTRAPRAKSEPEVFCESLLGPKLVTPIETRTVLLAAEPRADSYKRLENGKFR</sequence>
<reference evidence="1" key="2">
    <citation type="journal article" date="2022" name="New Phytol.">
        <title>Evolutionary transition to the ectomycorrhizal habit in the genomes of a hyperdiverse lineage of mushroom-forming fungi.</title>
        <authorList>
            <person name="Looney B."/>
            <person name="Miyauchi S."/>
            <person name="Morin E."/>
            <person name="Drula E."/>
            <person name="Courty P.E."/>
            <person name="Kohler A."/>
            <person name="Kuo A."/>
            <person name="LaButti K."/>
            <person name="Pangilinan J."/>
            <person name="Lipzen A."/>
            <person name="Riley R."/>
            <person name="Andreopoulos W."/>
            <person name="He G."/>
            <person name="Johnson J."/>
            <person name="Nolan M."/>
            <person name="Tritt A."/>
            <person name="Barry K.W."/>
            <person name="Grigoriev I.V."/>
            <person name="Nagy L.G."/>
            <person name="Hibbett D."/>
            <person name="Henrissat B."/>
            <person name="Matheny P.B."/>
            <person name="Labbe J."/>
            <person name="Martin F.M."/>
        </authorList>
    </citation>
    <scope>NUCLEOTIDE SEQUENCE</scope>
    <source>
        <strain evidence="1">EC-137</strain>
    </source>
</reference>
<dbReference type="EMBL" id="MU273535">
    <property type="protein sequence ID" value="KAI0032811.1"/>
    <property type="molecule type" value="Genomic_DNA"/>
</dbReference>
<reference evidence="1" key="1">
    <citation type="submission" date="2021-02" db="EMBL/GenBank/DDBJ databases">
        <authorList>
            <consortium name="DOE Joint Genome Institute"/>
            <person name="Ahrendt S."/>
            <person name="Looney B.P."/>
            <person name="Miyauchi S."/>
            <person name="Morin E."/>
            <person name="Drula E."/>
            <person name="Courty P.E."/>
            <person name="Chicoki N."/>
            <person name="Fauchery L."/>
            <person name="Kohler A."/>
            <person name="Kuo A."/>
            <person name="Labutti K."/>
            <person name="Pangilinan J."/>
            <person name="Lipzen A."/>
            <person name="Riley R."/>
            <person name="Andreopoulos W."/>
            <person name="He G."/>
            <person name="Johnson J."/>
            <person name="Barry K.W."/>
            <person name="Grigoriev I.V."/>
            <person name="Nagy L."/>
            <person name="Hibbett D."/>
            <person name="Henrissat B."/>
            <person name="Matheny P.B."/>
            <person name="Labbe J."/>
            <person name="Martin F."/>
        </authorList>
    </citation>
    <scope>NUCLEOTIDE SEQUENCE</scope>
    <source>
        <strain evidence="1">EC-137</strain>
    </source>
</reference>
<comment type="caution">
    <text evidence="1">The sequence shown here is derived from an EMBL/GenBank/DDBJ whole genome shotgun (WGS) entry which is preliminary data.</text>
</comment>
<name>A0ACB8QN71_9AGAM</name>
<evidence type="ECO:0000313" key="1">
    <source>
        <dbReference type="EMBL" id="KAI0032811.1"/>
    </source>
</evidence>
<feature type="non-terminal residue" evidence="1">
    <location>
        <position position="1"/>
    </location>
</feature>
<keyword evidence="2" id="KW-1185">Reference proteome</keyword>
<evidence type="ECO:0000313" key="2">
    <source>
        <dbReference type="Proteomes" id="UP000814128"/>
    </source>
</evidence>
<dbReference type="Proteomes" id="UP000814128">
    <property type="component" value="Unassembled WGS sequence"/>
</dbReference>
<protein>
    <submittedName>
        <fullName evidence="1">P-loop containing nucleoside triphosphate hydrolase protein</fullName>
    </submittedName>
</protein>